<dbReference type="SUPFAM" id="SSF51735">
    <property type="entry name" value="NAD(P)-binding Rossmann-fold domains"/>
    <property type="match status" value="1"/>
</dbReference>
<evidence type="ECO:0000256" key="11">
    <source>
        <dbReference type="RuleBase" id="RU000437"/>
    </source>
</evidence>
<feature type="binding site" evidence="10">
    <location>
        <position position="250"/>
    </location>
    <ligand>
        <name>NAD(+)</name>
        <dbReference type="ChEBI" id="CHEBI:57540"/>
    </ligand>
</feature>
<comment type="similarity">
    <text evidence="1 7 11">Belongs to the NAD-dependent glycerol-3-phosphate dehydrogenase family.</text>
</comment>
<dbReference type="UniPathway" id="UPA00940"/>
<dbReference type="Pfam" id="PF07479">
    <property type="entry name" value="NAD_Gly3P_dh_C"/>
    <property type="match status" value="1"/>
</dbReference>
<keyword evidence="7" id="KW-0963">Cytoplasm</keyword>
<evidence type="ECO:0000313" key="16">
    <source>
        <dbReference type="Proteomes" id="UP000281343"/>
    </source>
</evidence>
<dbReference type="GO" id="GO:0051287">
    <property type="term" value="F:NAD binding"/>
    <property type="evidence" value="ECO:0007669"/>
    <property type="project" value="InterPro"/>
</dbReference>
<dbReference type="Proteomes" id="UP000281343">
    <property type="component" value="Unassembled WGS sequence"/>
</dbReference>
<gene>
    <name evidence="7" type="primary">gpsA</name>
    <name evidence="15" type="ORF">D9R08_00915</name>
</gene>
<evidence type="ECO:0000256" key="8">
    <source>
        <dbReference type="PIRSR" id="PIRSR000114-1"/>
    </source>
</evidence>
<comment type="pathway">
    <text evidence="7">Membrane lipid metabolism; glycerophospholipid metabolism.</text>
</comment>
<feature type="active site" description="Proton acceptor" evidence="7 8">
    <location>
        <position position="186"/>
    </location>
</feature>
<dbReference type="EC" id="1.1.1.94" evidence="7"/>
<sequence>MTPTPIDIAGAGAFGTALAITLGNAGHPVRLWARDGAAAIDAARENTRRLPGYTLPPTVRVTGDLAELTAPILILAIPTQKMDEFLGRSAPFRAKALVSTAKGIHRATGLGPTALIARHRGADTAIAQLTGPSFAEDLARGLPTALTLACTDADMARDLQHALSTPALRLYITSDVIGAELGGALKNVIAIAAGAVMGAGLGESARAALMARGFAEMRRVARAAGALDETLSGLSGLGDLVLTCTSAKSRNTAFGMALAEGRSPDPAVTVEGLATAEELAARPELDTPIADAVAALATGALTLDAVIDMLLRRPLKPE</sequence>
<comment type="caution">
    <text evidence="7">Lacks conserved residue(s) required for the propagation of feature annotation.</text>
</comment>
<dbReference type="GO" id="GO:0141152">
    <property type="term" value="F:glycerol-3-phosphate dehydrogenase (NAD+) activity"/>
    <property type="evidence" value="ECO:0007669"/>
    <property type="project" value="RHEA"/>
</dbReference>
<feature type="binding site" evidence="10">
    <location>
        <position position="135"/>
    </location>
    <ligand>
        <name>NAD(+)</name>
        <dbReference type="ChEBI" id="CHEBI:57540"/>
    </ligand>
</feature>
<dbReference type="GO" id="GO:0005829">
    <property type="term" value="C:cytosol"/>
    <property type="evidence" value="ECO:0007669"/>
    <property type="project" value="TreeGrafter"/>
</dbReference>
<dbReference type="Gene3D" id="1.10.1040.10">
    <property type="entry name" value="N-(1-d-carboxylethyl)-l-norvaline Dehydrogenase, domain 2"/>
    <property type="match status" value="1"/>
</dbReference>
<feature type="binding site" evidence="7">
    <location>
        <position position="250"/>
    </location>
    <ligand>
        <name>NADPH</name>
        <dbReference type="ChEBI" id="CHEBI:57783"/>
    </ligand>
</feature>
<feature type="binding site" evidence="9">
    <location>
        <position position="102"/>
    </location>
    <ligand>
        <name>substrate</name>
    </ligand>
</feature>
<feature type="binding site" evidence="7">
    <location>
        <position position="14"/>
    </location>
    <ligand>
        <name>NADPH</name>
        <dbReference type="ChEBI" id="CHEBI:57783"/>
    </ligand>
</feature>
<keyword evidence="16" id="KW-1185">Reference proteome</keyword>
<dbReference type="InterPro" id="IPR036291">
    <property type="entry name" value="NAD(P)-bd_dom_sf"/>
</dbReference>
<proteinExistence type="inferred from homology"/>
<evidence type="ECO:0000256" key="3">
    <source>
        <dbReference type="ARBA" id="ARBA00023002"/>
    </source>
</evidence>
<dbReference type="InterPro" id="IPR006168">
    <property type="entry name" value="G3P_DH_NAD-dep"/>
</dbReference>
<keyword evidence="7" id="KW-0521">NADP</keyword>
<dbReference type="GO" id="GO:0008654">
    <property type="term" value="P:phospholipid biosynthetic process"/>
    <property type="evidence" value="ECO:0007669"/>
    <property type="project" value="UniProtKB-KW"/>
</dbReference>
<keyword evidence="3 7" id="KW-0560">Oxidoreductase</keyword>
<dbReference type="PANTHER" id="PTHR11728:SF1">
    <property type="entry name" value="GLYCEROL-3-PHOSPHATE DEHYDROGENASE [NAD(+)] 2, CHLOROPLASTIC"/>
    <property type="match status" value="1"/>
</dbReference>
<evidence type="ECO:0000256" key="7">
    <source>
        <dbReference type="HAMAP-Rule" id="MF_00394"/>
    </source>
</evidence>
<feature type="binding site" evidence="7">
    <location>
        <position position="135"/>
    </location>
    <ligand>
        <name>NADPH</name>
        <dbReference type="ChEBI" id="CHEBI:57783"/>
    </ligand>
</feature>
<comment type="subcellular location">
    <subcellularLocation>
        <location evidence="7">Cytoplasm</location>
    </subcellularLocation>
</comment>
<evidence type="ECO:0000259" key="13">
    <source>
        <dbReference type="Pfam" id="PF01210"/>
    </source>
</evidence>
<dbReference type="InterPro" id="IPR006109">
    <property type="entry name" value="G3P_DH_NAD-dep_C"/>
</dbReference>
<dbReference type="PRINTS" id="PR00077">
    <property type="entry name" value="GPDHDRGNASE"/>
</dbReference>
<dbReference type="PIRSF" id="PIRSF000114">
    <property type="entry name" value="Glycerol-3-P_dh"/>
    <property type="match status" value="1"/>
</dbReference>
<evidence type="ECO:0000256" key="9">
    <source>
        <dbReference type="PIRSR" id="PIRSR000114-2"/>
    </source>
</evidence>
<comment type="catalytic activity">
    <reaction evidence="7">
        <text>sn-glycerol 3-phosphate + NAD(+) = dihydroxyacetone phosphate + NADH + H(+)</text>
        <dbReference type="Rhea" id="RHEA:11092"/>
        <dbReference type="ChEBI" id="CHEBI:15378"/>
        <dbReference type="ChEBI" id="CHEBI:57540"/>
        <dbReference type="ChEBI" id="CHEBI:57597"/>
        <dbReference type="ChEBI" id="CHEBI:57642"/>
        <dbReference type="ChEBI" id="CHEBI:57945"/>
        <dbReference type="EC" id="1.1.1.94"/>
    </reaction>
</comment>
<keyword evidence="7 10" id="KW-0520">NAD</keyword>
<keyword evidence="6 7" id="KW-1208">Phospholipid metabolism</keyword>
<evidence type="ECO:0000256" key="5">
    <source>
        <dbReference type="ARBA" id="ARBA00023209"/>
    </source>
</evidence>
<dbReference type="OrthoDB" id="9812273at2"/>
<feature type="binding site" evidence="10">
    <location>
        <begin position="10"/>
        <end position="15"/>
    </location>
    <ligand>
        <name>NAD(+)</name>
        <dbReference type="ChEBI" id="CHEBI:57540"/>
    </ligand>
</feature>
<dbReference type="InterPro" id="IPR008927">
    <property type="entry name" value="6-PGluconate_DH-like_C_sf"/>
</dbReference>
<dbReference type="NCBIfam" id="NF000942">
    <property type="entry name" value="PRK00094.1-4"/>
    <property type="match status" value="1"/>
</dbReference>
<dbReference type="Gene3D" id="3.40.50.720">
    <property type="entry name" value="NAD(P)-binding Rossmann-like Domain"/>
    <property type="match status" value="1"/>
</dbReference>
<feature type="binding site" evidence="7">
    <location>
        <position position="186"/>
    </location>
    <ligand>
        <name>sn-glycerol 3-phosphate</name>
        <dbReference type="ChEBI" id="CHEBI:57597"/>
    </ligand>
</feature>
<dbReference type="GO" id="GO:0005975">
    <property type="term" value="P:carbohydrate metabolic process"/>
    <property type="evidence" value="ECO:0007669"/>
    <property type="project" value="InterPro"/>
</dbReference>
<feature type="binding site" evidence="7">
    <location>
        <position position="133"/>
    </location>
    <ligand>
        <name>sn-glycerol 3-phosphate</name>
        <dbReference type="ChEBI" id="CHEBI:57597"/>
    </ligand>
</feature>
<keyword evidence="2 7" id="KW-0444">Lipid biosynthesis</keyword>
<dbReference type="AlphaFoldDB" id="A0A3L9YBZ8"/>
<feature type="domain" description="Glycerol-3-phosphate dehydrogenase NAD-dependent N-terminal" evidence="13">
    <location>
        <begin position="6"/>
        <end position="155"/>
    </location>
</feature>
<accession>A0A3L9YBZ8</accession>
<evidence type="ECO:0000313" key="15">
    <source>
        <dbReference type="EMBL" id="RMA43536.1"/>
    </source>
</evidence>
<dbReference type="GO" id="GO:0141153">
    <property type="term" value="F:glycerol-3-phosphate dehydrogenase (NADP+) activity"/>
    <property type="evidence" value="ECO:0007669"/>
    <property type="project" value="RHEA"/>
</dbReference>
<evidence type="ECO:0000256" key="10">
    <source>
        <dbReference type="PIRSR" id="PIRSR000114-3"/>
    </source>
</evidence>
<feature type="binding site" evidence="9">
    <location>
        <begin position="250"/>
        <end position="251"/>
    </location>
    <ligand>
        <name>substrate</name>
    </ligand>
</feature>
<dbReference type="RefSeq" id="WP_121896129.1">
    <property type="nucleotide sequence ID" value="NZ_RCNT01000001.1"/>
</dbReference>
<evidence type="ECO:0000256" key="6">
    <source>
        <dbReference type="ARBA" id="ARBA00023264"/>
    </source>
</evidence>
<dbReference type="GO" id="GO:0046167">
    <property type="term" value="P:glycerol-3-phosphate biosynthetic process"/>
    <property type="evidence" value="ECO:0007669"/>
    <property type="project" value="UniProtKB-UniRule"/>
</dbReference>
<evidence type="ECO:0000256" key="4">
    <source>
        <dbReference type="ARBA" id="ARBA00023098"/>
    </source>
</evidence>
<feature type="binding site" evidence="7">
    <location>
        <position position="239"/>
    </location>
    <ligand>
        <name>sn-glycerol 3-phosphate</name>
        <dbReference type="ChEBI" id="CHEBI:57597"/>
    </ligand>
</feature>
<feature type="binding site" evidence="7">
    <location>
        <position position="251"/>
    </location>
    <ligand>
        <name>sn-glycerol 3-phosphate</name>
        <dbReference type="ChEBI" id="CHEBI:57597"/>
    </ligand>
</feature>
<evidence type="ECO:0000256" key="1">
    <source>
        <dbReference type="ARBA" id="ARBA00011009"/>
    </source>
</evidence>
<evidence type="ECO:0000256" key="2">
    <source>
        <dbReference type="ARBA" id="ARBA00022516"/>
    </source>
</evidence>
<feature type="domain" description="Glycerol-3-phosphate dehydrogenase NAD-dependent C-terminal" evidence="14">
    <location>
        <begin position="175"/>
        <end position="307"/>
    </location>
</feature>
<feature type="binding site" evidence="7">
    <location>
        <position position="34"/>
    </location>
    <ligand>
        <name>NADPH</name>
        <dbReference type="ChEBI" id="CHEBI:57783"/>
    </ligand>
</feature>
<dbReference type="InterPro" id="IPR011128">
    <property type="entry name" value="G3P_DH_NAD-dep_N"/>
</dbReference>
<evidence type="ECO:0000256" key="12">
    <source>
        <dbReference type="RuleBase" id="RU000439"/>
    </source>
</evidence>
<feature type="binding site" evidence="7">
    <location>
        <position position="102"/>
    </location>
    <ligand>
        <name>NADPH</name>
        <dbReference type="ChEBI" id="CHEBI:57783"/>
    </ligand>
</feature>
<feature type="binding site" evidence="7">
    <location>
        <position position="249"/>
    </location>
    <ligand>
        <name>sn-glycerol 3-phosphate</name>
        <dbReference type="ChEBI" id="CHEBI:57597"/>
    </ligand>
</feature>
<organism evidence="15 16">
    <name type="scientific">Rhodophyticola porphyridii</name>
    <dbReference type="NCBI Taxonomy" id="1852017"/>
    <lineage>
        <taxon>Bacteria</taxon>
        <taxon>Pseudomonadati</taxon>
        <taxon>Pseudomonadota</taxon>
        <taxon>Alphaproteobacteria</taxon>
        <taxon>Rhodobacterales</taxon>
        <taxon>Roseobacteraceae</taxon>
        <taxon>Rhodophyticola</taxon>
    </lineage>
</organism>
<keyword evidence="7" id="KW-0547">Nucleotide-binding</keyword>
<feature type="binding site" evidence="7">
    <location>
        <position position="250"/>
    </location>
    <ligand>
        <name>sn-glycerol 3-phosphate</name>
        <dbReference type="ChEBI" id="CHEBI:57597"/>
    </ligand>
</feature>
<dbReference type="EMBL" id="RCNT01000001">
    <property type="protein sequence ID" value="RMA43536.1"/>
    <property type="molecule type" value="Genomic_DNA"/>
</dbReference>
<dbReference type="NCBIfam" id="NF000940">
    <property type="entry name" value="PRK00094.1-2"/>
    <property type="match status" value="1"/>
</dbReference>
<dbReference type="GO" id="GO:0046168">
    <property type="term" value="P:glycerol-3-phosphate catabolic process"/>
    <property type="evidence" value="ECO:0007669"/>
    <property type="project" value="InterPro"/>
</dbReference>
<dbReference type="SUPFAM" id="SSF48179">
    <property type="entry name" value="6-phosphogluconate dehydrogenase C-terminal domain-like"/>
    <property type="match status" value="1"/>
</dbReference>
<protein>
    <recommendedName>
        <fullName evidence="7">Glycerol-3-phosphate dehydrogenase [NAD(P)+]</fullName>
        <ecNumber evidence="7">1.1.1.94</ecNumber>
    </recommendedName>
    <alternativeName>
        <fullName evidence="7">NAD(P)(+)-dependent glycerol-3-phosphate dehydrogenase</fullName>
    </alternativeName>
    <alternativeName>
        <fullName evidence="7">NAD(P)H-dependent dihydroxyacetone-phosphate reductase</fullName>
    </alternativeName>
</protein>
<keyword evidence="4 7" id="KW-0443">Lipid metabolism</keyword>
<reference evidence="15 16" key="1">
    <citation type="submission" date="2018-10" db="EMBL/GenBank/DDBJ databases">
        <authorList>
            <person name="Jung H.S."/>
            <person name="Jeon C.O."/>
        </authorList>
    </citation>
    <scope>NUCLEOTIDE SEQUENCE [LARGE SCALE GENOMIC DNA]</scope>
    <source>
        <strain evidence="15 16">MA-7-27</strain>
    </source>
</reference>
<comment type="catalytic activity">
    <reaction evidence="7 12">
        <text>sn-glycerol 3-phosphate + NADP(+) = dihydroxyacetone phosphate + NADPH + H(+)</text>
        <dbReference type="Rhea" id="RHEA:11096"/>
        <dbReference type="ChEBI" id="CHEBI:15378"/>
        <dbReference type="ChEBI" id="CHEBI:57597"/>
        <dbReference type="ChEBI" id="CHEBI:57642"/>
        <dbReference type="ChEBI" id="CHEBI:57783"/>
        <dbReference type="ChEBI" id="CHEBI:58349"/>
        <dbReference type="EC" id="1.1.1.94"/>
    </reaction>
</comment>
<name>A0A3L9YBZ8_9RHOB</name>
<feature type="binding site" evidence="7">
    <location>
        <position position="102"/>
    </location>
    <ligand>
        <name>sn-glycerol 3-phosphate</name>
        <dbReference type="ChEBI" id="CHEBI:57597"/>
    </ligand>
</feature>
<dbReference type="GO" id="GO:0006650">
    <property type="term" value="P:glycerophospholipid metabolic process"/>
    <property type="evidence" value="ECO:0007669"/>
    <property type="project" value="UniProtKB-UniRule"/>
</dbReference>
<dbReference type="PROSITE" id="PS00957">
    <property type="entry name" value="NAD_G3PDH"/>
    <property type="match status" value="1"/>
</dbReference>
<feature type="binding site" evidence="7">
    <location>
        <position position="131"/>
    </location>
    <ligand>
        <name>sn-glycerol 3-phosphate</name>
        <dbReference type="ChEBI" id="CHEBI:57597"/>
    </ligand>
</feature>
<keyword evidence="5 7" id="KW-0594">Phospholipid biosynthesis</keyword>
<dbReference type="PANTHER" id="PTHR11728">
    <property type="entry name" value="GLYCEROL-3-PHOSPHATE DEHYDROGENASE"/>
    <property type="match status" value="1"/>
</dbReference>
<comment type="function">
    <text evidence="7">Catalyzes the reduction of the glycolytic intermediate dihydroxyacetone phosphate (DHAP) to sn-glycerol 3-phosphate (G3P), the key precursor for phospholipid synthesis.</text>
</comment>
<evidence type="ECO:0000259" key="14">
    <source>
        <dbReference type="Pfam" id="PF07479"/>
    </source>
</evidence>
<dbReference type="HAMAP" id="MF_00394">
    <property type="entry name" value="NAD_Glyc3P_dehydrog"/>
    <property type="match status" value="1"/>
</dbReference>
<comment type="caution">
    <text evidence="15">The sequence shown here is derived from an EMBL/GenBank/DDBJ whole genome shotgun (WGS) entry which is preliminary data.</text>
</comment>
<dbReference type="Pfam" id="PF01210">
    <property type="entry name" value="NAD_Gly3P_dh_N"/>
    <property type="match status" value="1"/>
</dbReference>
<dbReference type="InterPro" id="IPR013328">
    <property type="entry name" value="6PGD_dom2"/>
</dbReference>